<gene>
    <name evidence="2" type="ORF">Harvfovirus22_23</name>
</gene>
<feature type="coiled-coil region" evidence="1">
    <location>
        <begin position="105"/>
        <end position="132"/>
    </location>
</feature>
<protein>
    <submittedName>
        <fullName evidence="2">Uncharacterized protein</fullName>
    </submittedName>
</protein>
<reference evidence="2" key="1">
    <citation type="submission" date="2018-10" db="EMBL/GenBank/DDBJ databases">
        <title>Hidden diversity of soil giant viruses.</title>
        <authorList>
            <person name="Schulz F."/>
            <person name="Alteio L."/>
            <person name="Goudeau D."/>
            <person name="Ryan E.M."/>
            <person name="Malmstrom R.R."/>
            <person name="Blanchard J."/>
            <person name="Woyke T."/>
        </authorList>
    </citation>
    <scope>NUCLEOTIDE SEQUENCE</scope>
    <source>
        <strain evidence="2">HAV1</strain>
    </source>
</reference>
<evidence type="ECO:0000313" key="2">
    <source>
        <dbReference type="EMBL" id="AYV81248.1"/>
    </source>
</evidence>
<proteinExistence type="predicted"/>
<organism evidence="2">
    <name type="scientific">Harvfovirus sp</name>
    <dbReference type="NCBI Taxonomy" id="2487768"/>
    <lineage>
        <taxon>Viruses</taxon>
        <taxon>Varidnaviria</taxon>
        <taxon>Bamfordvirae</taxon>
        <taxon>Nucleocytoviricota</taxon>
        <taxon>Megaviricetes</taxon>
        <taxon>Imitervirales</taxon>
        <taxon>Mimiviridae</taxon>
        <taxon>Klosneuvirinae</taxon>
    </lineage>
</organism>
<accession>A0A3G5A1Z5</accession>
<evidence type="ECO:0000256" key="1">
    <source>
        <dbReference type="SAM" id="Coils"/>
    </source>
</evidence>
<keyword evidence="1" id="KW-0175">Coiled coil</keyword>
<dbReference type="EMBL" id="MK072264">
    <property type="protein sequence ID" value="AYV81248.1"/>
    <property type="molecule type" value="Genomic_DNA"/>
</dbReference>
<name>A0A3G5A1Z5_9VIRU</name>
<sequence length="207" mass="23898">MYQAYEIAIPERERRLRKSRDQLEKYSHSGPPSVETLTDLSRESVNKWRAVGIARALAEAIKSAEREKFRKEQADIPQRSMLTFEDDVSEYGGTFVFFGDAKTSSDDMRLRLNKHTRNLAELKHKASEEDKTLGKLNYCYTYSATKQSGVVLKRDPKKQQWDWFAAYEPTPYHVWKLFAVKATEKFSSMAIAPTVNTSKLVRADFVT</sequence>